<organism evidence="2 3">
    <name type="scientific">Culicoidibacter larvae</name>
    <dbReference type="NCBI Taxonomy" id="2579976"/>
    <lineage>
        <taxon>Bacteria</taxon>
        <taxon>Bacillati</taxon>
        <taxon>Bacillota</taxon>
        <taxon>Culicoidibacteria</taxon>
        <taxon>Culicoidibacterales</taxon>
        <taxon>Culicoidibacteraceae</taxon>
        <taxon>Culicoidibacter</taxon>
    </lineage>
</organism>
<dbReference type="Gene3D" id="1.10.1220.10">
    <property type="entry name" value="Met repressor-like"/>
    <property type="match status" value="1"/>
</dbReference>
<protein>
    <submittedName>
        <fullName evidence="2">Ribbon-helix-helix protein, CopG family</fullName>
    </submittedName>
</protein>
<keyword evidence="3" id="KW-1185">Reference proteome</keyword>
<dbReference type="InParanoid" id="A0A5R8Q6X2"/>
<evidence type="ECO:0000313" key="2">
    <source>
        <dbReference type="EMBL" id="TLG71170.1"/>
    </source>
</evidence>
<accession>A0A5R8Q6X2</accession>
<dbReference type="AlphaFoldDB" id="A0A5R8Q6X2"/>
<dbReference type="EMBL" id="VBWP01000015">
    <property type="protein sequence ID" value="TLG71170.1"/>
    <property type="molecule type" value="Genomic_DNA"/>
</dbReference>
<evidence type="ECO:0000259" key="1">
    <source>
        <dbReference type="Pfam" id="PF22513"/>
    </source>
</evidence>
<dbReference type="InterPro" id="IPR013321">
    <property type="entry name" value="Arc_rbn_hlx_hlx"/>
</dbReference>
<dbReference type="InterPro" id="IPR010985">
    <property type="entry name" value="Ribbon_hlx_hlx"/>
</dbReference>
<dbReference type="SUPFAM" id="SSF47598">
    <property type="entry name" value="Ribbon-helix-helix"/>
    <property type="match status" value="1"/>
</dbReference>
<feature type="domain" description="Antitoxin FitA-like ribbon-helix-helix" evidence="1">
    <location>
        <begin position="7"/>
        <end position="40"/>
    </location>
</feature>
<dbReference type="OrthoDB" id="3215765at2"/>
<dbReference type="GO" id="GO:0006355">
    <property type="term" value="P:regulation of DNA-templated transcription"/>
    <property type="evidence" value="ECO:0007669"/>
    <property type="project" value="InterPro"/>
</dbReference>
<evidence type="ECO:0000313" key="3">
    <source>
        <dbReference type="Proteomes" id="UP000306912"/>
    </source>
</evidence>
<proteinExistence type="predicted"/>
<reference evidence="2 3" key="1">
    <citation type="submission" date="2019-05" db="EMBL/GenBank/DDBJ databases">
        <title>Culicoidintestinum kansasii gen. nov., sp. nov. from the gastrointestinal tract of the biting midge, Culicoides sonorensis.</title>
        <authorList>
            <person name="Neupane S."/>
            <person name="Ghosh A."/>
            <person name="Gunther S."/>
            <person name="Martin K."/>
            <person name="Zurek L."/>
        </authorList>
    </citation>
    <scope>NUCLEOTIDE SEQUENCE [LARGE SCALE GENOMIC DNA]</scope>
    <source>
        <strain evidence="2 3">CS-1</strain>
    </source>
</reference>
<gene>
    <name evidence="2" type="ORF">FEZ08_11490</name>
</gene>
<sequence>MKDKQEIRVRNVPKDIVAILDEQAKRSGLSREEFLREWLEIIAKHGLRKDIDMQYGYLLGELLNAFHEQTIVINNLVKVLGGEDDE</sequence>
<dbReference type="Pfam" id="PF22513">
    <property type="entry name" value="FitA-like_RHH"/>
    <property type="match status" value="1"/>
</dbReference>
<name>A0A5R8Q6X2_9FIRM</name>
<dbReference type="Proteomes" id="UP000306912">
    <property type="component" value="Unassembled WGS sequence"/>
</dbReference>
<dbReference type="InterPro" id="IPR053853">
    <property type="entry name" value="FitA-like_RHH"/>
</dbReference>
<dbReference type="RefSeq" id="WP_138192535.1">
    <property type="nucleotide sequence ID" value="NZ_VBWP01000015.1"/>
</dbReference>
<comment type="caution">
    <text evidence="2">The sequence shown here is derived from an EMBL/GenBank/DDBJ whole genome shotgun (WGS) entry which is preliminary data.</text>
</comment>